<evidence type="ECO:0000313" key="2">
    <source>
        <dbReference type="Proteomes" id="UP000279336"/>
    </source>
</evidence>
<evidence type="ECO:0000313" key="1">
    <source>
        <dbReference type="EMBL" id="RLP13000.1"/>
    </source>
</evidence>
<accession>A0A8B3FVV5</accession>
<name>A0A8B3FVV5_9ACTN</name>
<gene>
    <name evidence="1" type="ORF">D7U36_00790</name>
</gene>
<sequence length="295" mass="32412">MKLMPFRTATDLAVECATPVLKIRGKSYEPDSVIPDWDYLTEVTVEGELTIKNDLLLSSTGLTPEPGLAGVRAMLRVDCPATGERFLGTSPLDPRDHPLVLVTQLPAGTVAEELEVRYEIVLDAPDGTSRADRAAHLRGSRLYESGRAHRFRLEGSGSVFPIEAFEFKGGDFPSDSVWSLRFQDDDLTAPYLSAVRLYVNTGHEEGAKLVEGRSDVAKSVLERDVLLQLLTKLVVRDRDDLGQEYPEGSAGAVIGSLFDLFLDQSLQGAAELMRDDPGRVYALLQGSTRFLRSDQ</sequence>
<organism evidence="1 2">
    <name type="scientific">Propionibacterium australiense</name>
    <dbReference type="NCBI Taxonomy" id="119981"/>
    <lineage>
        <taxon>Bacteria</taxon>
        <taxon>Bacillati</taxon>
        <taxon>Actinomycetota</taxon>
        <taxon>Actinomycetes</taxon>
        <taxon>Propionibacteriales</taxon>
        <taxon>Propionibacteriaceae</taxon>
        <taxon>Propionibacterium</taxon>
    </lineage>
</organism>
<reference evidence="1 2" key="1">
    <citation type="submission" date="2018-10" db="EMBL/GenBank/DDBJ databases">
        <title>Propionibacterium australiense Genome Sequencing and Assembly.</title>
        <authorList>
            <person name="Bernier A.-M."/>
            <person name="Bernard K."/>
        </authorList>
    </citation>
    <scope>NUCLEOTIDE SEQUENCE [LARGE SCALE GENOMIC DNA]</scope>
    <source>
        <strain evidence="1 2">NML98A078</strain>
    </source>
</reference>
<proteinExistence type="predicted"/>
<protein>
    <submittedName>
        <fullName evidence="1">Uncharacterized protein</fullName>
    </submittedName>
</protein>
<dbReference type="EMBL" id="RCIW01000001">
    <property type="protein sequence ID" value="RLP13000.1"/>
    <property type="molecule type" value="Genomic_DNA"/>
</dbReference>
<dbReference type="Proteomes" id="UP000279336">
    <property type="component" value="Unassembled WGS sequence"/>
</dbReference>
<comment type="caution">
    <text evidence="1">The sequence shown here is derived from an EMBL/GenBank/DDBJ whole genome shotgun (WGS) entry which is preliminary data.</text>
</comment>
<dbReference type="AlphaFoldDB" id="A0A8B3FVV5"/>